<dbReference type="Gramene" id="KOM45816">
    <property type="protein sequence ID" value="KOM45816"/>
    <property type="gene ID" value="LR48_Vigan06g112200"/>
</dbReference>
<organism evidence="3 4">
    <name type="scientific">Phaseolus angularis</name>
    <name type="common">Azuki bean</name>
    <name type="synonym">Vigna angularis</name>
    <dbReference type="NCBI Taxonomy" id="3914"/>
    <lineage>
        <taxon>Eukaryota</taxon>
        <taxon>Viridiplantae</taxon>
        <taxon>Streptophyta</taxon>
        <taxon>Embryophyta</taxon>
        <taxon>Tracheophyta</taxon>
        <taxon>Spermatophyta</taxon>
        <taxon>Magnoliopsida</taxon>
        <taxon>eudicotyledons</taxon>
        <taxon>Gunneridae</taxon>
        <taxon>Pentapetalae</taxon>
        <taxon>rosids</taxon>
        <taxon>fabids</taxon>
        <taxon>Fabales</taxon>
        <taxon>Fabaceae</taxon>
        <taxon>Papilionoideae</taxon>
        <taxon>50 kb inversion clade</taxon>
        <taxon>NPAAA clade</taxon>
        <taxon>indigoferoid/millettioid clade</taxon>
        <taxon>Phaseoleae</taxon>
        <taxon>Vigna</taxon>
    </lineage>
</organism>
<dbReference type="EMBL" id="CM003376">
    <property type="protein sequence ID" value="KOM45816.1"/>
    <property type="molecule type" value="Genomic_DNA"/>
</dbReference>
<sequence>MAFRALGHSKTTLPKSCCNIIFTHSSSFSSTCRRRSSSPPPPQSPPSPKKVPFTVSVHGKTWQDPYHWMSNVDDPNLMEHLHRENVYADGFMADSLKLRSLLSSEMKARLPPTVSTPPERWGPWMYYQYIPEGKEYPVLCRRLEIEKTGWLKNFFFHYGMTRSEREEILLDWNELAEKYGYVNVGTCRVSPDHNYLAYTLDISGGEQYTLQVKDLRSGLIDPKSKVDGAVSLAWAQDASSLFYTQSDENQRPYRQSLIIRFSLVLCRKLGYDHLYEFPVFTENDSSFCVDITSTKDGKFITVYVIDSVNPSNGLQKLCRRTSCVQYFVEHHSGLFYILTNAPLPDSQWSGQGYYLVRCRVEDIESTKLQNIILPDNDMGIYDMDIFDGYLVLFFNKKGFPMLCSLNFPLQIDLKHSI</sequence>
<dbReference type="GO" id="GO:0004252">
    <property type="term" value="F:serine-type endopeptidase activity"/>
    <property type="evidence" value="ECO:0007669"/>
    <property type="project" value="InterPro"/>
</dbReference>
<dbReference type="AlphaFoldDB" id="A0A0L9USW3"/>
<feature type="region of interest" description="Disordered" evidence="1">
    <location>
        <begin position="30"/>
        <end position="52"/>
    </location>
</feature>
<dbReference type="OMA" id="ERWGPWM"/>
<dbReference type="Proteomes" id="UP000053144">
    <property type="component" value="Chromosome 6"/>
</dbReference>
<dbReference type="InterPro" id="IPR051543">
    <property type="entry name" value="Serine_Peptidase_S9A"/>
</dbReference>
<gene>
    <name evidence="3" type="ORF">LR48_Vigan06g112200</name>
</gene>
<evidence type="ECO:0000313" key="3">
    <source>
        <dbReference type="EMBL" id="KOM45816.1"/>
    </source>
</evidence>
<evidence type="ECO:0000256" key="1">
    <source>
        <dbReference type="SAM" id="MobiDB-lite"/>
    </source>
</evidence>
<protein>
    <recommendedName>
        <fullName evidence="2">Peptidase S9A N-terminal domain-containing protein</fullName>
    </recommendedName>
</protein>
<accession>A0A0L9USW3</accession>
<evidence type="ECO:0000259" key="2">
    <source>
        <dbReference type="Pfam" id="PF02897"/>
    </source>
</evidence>
<feature type="domain" description="Peptidase S9A N-terminal" evidence="2">
    <location>
        <begin position="45"/>
        <end position="402"/>
    </location>
</feature>
<dbReference type="Gene3D" id="2.130.10.120">
    <property type="entry name" value="Prolyl oligopeptidase, N-terminal domain"/>
    <property type="match status" value="1"/>
</dbReference>
<proteinExistence type="predicted"/>
<dbReference type="InterPro" id="IPR023302">
    <property type="entry name" value="Pept_S9A_N"/>
</dbReference>
<evidence type="ECO:0000313" key="4">
    <source>
        <dbReference type="Proteomes" id="UP000053144"/>
    </source>
</evidence>
<dbReference type="Pfam" id="PF02897">
    <property type="entry name" value="Peptidase_S9_N"/>
    <property type="match status" value="1"/>
</dbReference>
<feature type="compositionally biased region" description="Pro residues" evidence="1">
    <location>
        <begin position="38"/>
        <end position="49"/>
    </location>
</feature>
<dbReference type="SUPFAM" id="SSF50993">
    <property type="entry name" value="Peptidase/esterase 'gauge' domain"/>
    <property type="match status" value="1"/>
</dbReference>
<dbReference type="PANTHER" id="PTHR11757:SF12">
    <property type="entry name" value="PROLYL ENDOPEPTIDASE"/>
    <property type="match status" value="1"/>
</dbReference>
<dbReference type="PANTHER" id="PTHR11757">
    <property type="entry name" value="PROTEASE FAMILY S9A OLIGOPEPTIDASE"/>
    <property type="match status" value="1"/>
</dbReference>
<name>A0A0L9USW3_PHAAN</name>
<reference evidence="4" key="1">
    <citation type="journal article" date="2015" name="Proc. Natl. Acad. Sci. U.S.A.">
        <title>Genome sequencing of adzuki bean (Vigna angularis) provides insight into high starch and low fat accumulation and domestication.</title>
        <authorList>
            <person name="Yang K."/>
            <person name="Tian Z."/>
            <person name="Chen C."/>
            <person name="Luo L."/>
            <person name="Zhao B."/>
            <person name="Wang Z."/>
            <person name="Yu L."/>
            <person name="Li Y."/>
            <person name="Sun Y."/>
            <person name="Li W."/>
            <person name="Chen Y."/>
            <person name="Li Y."/>
            <person name="Zhang Y."/>
            <person name="Ai D."/>
            <person name="Zhao J."/>
            <person name="Shang C."/>
            <person name="Ma Y."/>
            <person name="Wu B."/>
            <person name="Wang M."/>
            <person name="Gao L."/>
            <person name="Sun D."/>
            <person name="Zhang P."/>
            <person name="Guo F."/>
            <person name="Wang W."/>
            <person name="Li Y."/>
            <person name="Wang J."/>
            <person name="Varshney R.K."/>
            <person name="Wang J."/>
            <person name="Ling H.Q."/>
            <person name="Wan P."/>
        </authorList>
    </citation>
    <scope>NUCLEOTIDE SEQUENCE</scope>
    <source>
        <strain evidence="4">cv. Jingnong 6</strain>
    </source>
</reference>
<dbReference type="GO" id="GO:0009507">
    <property type="term" value="C:chloroplast"/>
    <property type="evidence" value="ECO:0007669"/>
    <property type="project" value="TreeGrafter"/>
</dbReference>